<dbReference type="PANTHER" id="PTHR28067:SF1">
    <property type="entry name" value="DNA REPLICATION REGULATOR SLD3"/>
    <property type="match status" value="1"/>
</dbReference>
<keyword evidence="4" id="KW-1185">Reference proteome</keyword>
<dbReference type="Gene3D" id="1.20.58.2130">
    <property type="match status" value="1"/>
</dbReference>
<dbReference type="AlphaFoldDB" id="A0A9P8RT03"/>
<feature type="domain" description="DNA replication regulator Sld3 C-terminal" evidence="2">
    <location>
        <begin position="210"/>
        <end position="775"/>
    </location>
</feature>
<feature type="compositionally biased region" description="Polar residues" evidence="1">
    <location>
        <begin position="174"/>
        <end position="203"/>
    </location>
</feature>
<dbReference type="Pfam" id="PF08639">
    <property type="entry name" value="Sld3_STD"/>
    <property type="match status" value="1"/>
</dbReference>
<accession>A0A9P8RT03</accession>
<gene>
    <name evidence="3" type="ORF">GP486_001025</name>
</gene>
<dbReference type="InterPro" id="IPR042511">
    <property type="entry name" value="Sld3"/>
</dbReference>
<feature type="compositionally biased region" description="Low complexity" evidence="1">
    <location>
        <begin position="565"/>
        <end position="575"/>
    </location>
</feature>
<evidence type="ECO:0000259" key="2">
    <source>
        <dbReference type="Pfam" id="PF08639"/>
    </source>
</evidence>
<feature type="compositionally biased region" description="Basic and acidic residues" evidence="1">
    <location>
        <begin position="542"/>
        <end position="554"/>
    </location>
</feature>
<dbReference type="GO" id="GO:0031261">
    <property type="term" value="C:DNA replication preinitiation complex"/>
    <property type="evidence" value="ECO:0007669"/>
    <property type="project" value="TreeGrafter"/>
</dbReference>
<evidence type="ECO:0000313" key="4">
    <source>
        <dbReference type="Proteomes" id="UP000750711"/>
    </source>
</evidence>
<feature type="region of interest" description="Disordered" evidence="1">
    <location>
        <begin position="169"/>
        <end position="203"/>
    </location>
</feature>
<name>A0A9P8RT03_9PEZI</name>
<dbReference type="GO" id="GO:0006270">
    <property type="term" value="P:DNA replication initiation"/>
    <property type="evidence" value="ECO:0007669"/>
    <property type="project" value="InterPro"/>
</dbReference>
<comment type="caution">
    <text evidence="3">The sequence shown here is derived from an EMBL/GenBank/DDBJ whole genome shotgun (WGS) entry which is preliminary data.</text>
</comment>
<reference evidence="3" key="1">
    <citation type="submission" date="2021-03" db="EMBL/GenBank/DDBJ databases">
        <title>Comparative genomics and phylogenomic investigation of the class Geoglossomycetes provide insights into ecological specialization and systematics.</title>
        <authorList>
            <person name="Melie T."/>
            <person name="Pirro S."/>
            <person name="Miller A.N."/>
            <person name="Quandt A."/>
        </authorList>
    </citation>
    <scope>NUCLEOTIDE SEQUENCE</scope>
    <source>
        <strain evidence="3">CAQ_001_2017</strain>
    </source>
</reference>
<dbReference type="PANTHER" id="PTHR28067">
    <property type="entry name" value="DNA REPLICATION REGULATOR SLD3"/>
    <property type="match status" value="1"/>
</dbReference>
<feature type="region of interest" description="Disordered" evidence="1">
    <location>
        <begin position="506"/>
        <end position="576"/>
    </location>
</feature>
<dbReference type="EMBL" id="JAGHQM010000079">
    <property type="protein sequence ID" value="KAH0565575.1"/>
    <property type="molecule type" value="Genomic_DNA"/>
</dbReference>
<sequence length="917" mass="101592">MSEQPHLGSMPNTPQILKPILILPRSHLPLSYLDTVASSTTIPTARLFSAHIKALESEISNDSVGKDPAVLIARIEADQSLYAIESVSKGVYALCKLGSSVKEKVLLEAASCSRDELQPNTTEQGFATSDSAWWRFAQVPPVFKSQSRRASAAGPSSVVLSMRCQKQRVHPETPYSQGNSGDPYTSNPIMQPSESMEGTATTEQSAQRVFDMIRTQYLETLYISKASLAYFPKGPLSRARTVFNTDYNASMPQSYLITFLRSLVLSLSLVDKKYKMSVPEFIRSLRTSNFSEDDADLFVAKAVKKRRGKKMKPGKDGLYPGEDDFLREWWMNGDSEPSMDTSEETKPNTEQIKRRVANLRIRETELQMILMLEILALQESAHSREQREDGMKFTTGALKKEEKGGKAKRNSKKDSSLALMLELLVDRLCIWQSIGSEDGTTVELDMDDLSNSKAPDRKNKDTRAIGAKALEAKANNDHLRDFYKEVIIPFYATRLPEHCNAITRKLGGSSGSSSAWPPLGSRKVSSRPRDAIKRIAPPRSRQTLERVLTDEKKARSISRGPSMPPTSTRSATAPTVPGLKHEAVECSPYTVPTKDSQPPMNVCRGGVLKSKRFSQREIDMSFTTIAANAASAKLQRKARLEEQLKEAITTLKKPNRGMAVKEFVETAERRALTGPNSKRVKKPVKNALNVQVMATPKGNRKRNAISMTPPIYQNRSQLLEEHKLNLVPKEEHVPQSITRPFRTLQPPREQLATSQSTEQPLRQTLLPGVQDTPSRVRIREGSRIFSKNIELTVRPTVDFLPPPSFGYQKSDVSHLDFKDLGPRQSQSVKPIADVTTEGQRTPLMGAAGGSAWAAAEAGVQETPLKGVESNVRTMMDVGVQETPIKETNKTGVSLAPLKDGGASIYEALGWDEVDDLV</sequence>
<dbReference type="Proteomes" id="UP000750711">
    <property type="component" value="Unassembled WGS sequence"/>
</dbReference>
<evidence type="ECO:0000256" key="1">
    <source>
        <dbReference type="SAM" id="MobiDB-lite"/>
    </source>
</evidence>
<dbReference type="InterPro" id="IPR013948">
    <property type="entry name" value="DNA_replication_reg_Sld3_C"/>
</dbReference>
<evidence type="ECO:0000313" key="3">
    <source>
        <dbReference type="EMBL" id="KAH0565575.1"/>
    </source>
</evidence>
<organism evidence="3 4">
    <name type="scientific">Trichoglossum hirsutum</name>
    <dbReference type="NCBI Taxonomy" id="265104"/>
    <lineage>
        <taxon>Eukaryota</taxon>
        <taxon>Fungi</taxon>
        <taxon>Dikarya</taxon>
        <taxon>Ascomycota</taxon>
        <taxon>Pezizomycotina</taxon>
        <taxon>Geoglossomycetes</taxon>
        <taxon>Geoglossales</taxon>
        <taxon>Geoglossaceae</taxon>
        <taxon>Trichoglossum</taxon>
    </lineage>
</organism>
<protein>
    <recommendedName>
        <fullName evidence="2">DNA replication regulator Sld3 C-terminal domain-containing protein</fullName>
    </recommendedName>
</protein>
<proteinExistence type="predicted"/>